<evidence type="ECO:0000313" key="1">
    <source>
        <dbReference type="EMBL" id="MBB2887831.1"/>
    </source>
</evidence>
<proteinExistence type="predicted"/>
<dbReference type="EMBL" id="JACHVR010000002">
    <property type="protein sequence ID" value="MBB2887831.1"/>
    <property type="molecule type" value="Genomic_DNA"/>
</dbReference>
<dbReference type="Proteomes" id="UP000589818">
    <property type="component" value="Unassembled WGS sequence"/>
</dbReference>
<comment type="caution">
    <text evidence="1">The sequence shown here is derived from an EMBL/GenBank/DDBJ whole genome shotgun (WGS) entry which is preliminary data.</text>
</comment>
<name>A0ACC5MGK5_9PSED</name>
<keyword evidence="2" id="KW-1185">Reference proteome</keyword>
<reference evidence="1" key="1">
    <citation type="submission" date="2020-08" db="EMBL/GenBank/DDBJ databases">
        <title>Plant associated metagenomes--Microbial community diversity and host control of community assembly across model and emerging plant ecological genomics systems.</title>
        <authorList>
            <person name="Dangl J."/>
        </authorList>
    </citation>
    <scope>NUCLEOTIDE SEQUENCE</scope>
    <source>
        <strain evidence="1">KD5</strain>
    </source>
</reference>
<protein>
    <submittedName>
        <fullName evidence="1">ABC-type uncharacterized transport system permease subunit</fullName>
    </submittedName>
</protein>
<evidence type="ECO:0000313" key="2">
    <source>
        <dbReference type="Proteomes" id="UP000589818"/>
    </source>
</evidence>
<accession>A0ACC5MGK5</accession>
<organism evidence="1 2">
    <name type="scientific">Pseudomonas umsongensis</name>
    <dbReference type="NCBI Taxonomy" id="198618"/>
    <lineage>
        <taxon>Bacteria</taxon>
        <taxon>Pseudomonadati</taxon>
        <taxon>Pseudomonadota</taxon>
        <taxon>Gammaproteobacteria</taxon>
        <taxon>Pseudomonadales</taxon>
        <taxon>Pseudomonadaceae</taxon>
        <taxon>Pseudomonas</taxon>
    </lineage>
</organism>
<gene>
    <name evidence="1" type="ORF">FHR69_003771</name>
</gene>
<sequence>MKTVSAVRALLLARLKANLKDRVPVFVSLLSTALLGLSVYVVVEIFFGNVDKIGGWNKEQSIVLYGAFILIRSFVQMVVLPNCEAASRLIISKSIDTYLSKPIDIQTILAFGQLRLWHVFGVLLGLGLMLGGSYAQGQLTAKTLGAFCIFITLACALAYAVWFSIASLAFWTKKTSNVSHLLFMFLTTGRFPSGAYPEWIQVVIMTVVPVFFIMEVPAQSAMGMTTGGSLLGALLATVGFALLSRLLWHLGVKKYLREGS</sequence>